<dbReference type="Pfam" id="PF01775">
    <property type="entry name" value="Ribosomal_L18A"/>
    <property type="match status" value="1"/>
</dbReference>
<dbReference type="GO" id="GO:0005840">
    <property type="term" value="C:ribosome"/>
    <property type="evidence" value="ECO:0007669"/>
    <property type="project" value="UniProtKB-KW"/>
</dbReference>
<sequence>MLISTRGLNEWRKFVKEVRALNPKHAIETVYSEIGGNHKIKRRNIKIVEISEIPLEEVRSRYIRSLTLVTRLS</sequence>
<evidence type="ECO:0000313" key="6">
    <source>
        <dbReference type="EMBL" id="HGQ74007.1"/>
    </source>
</evidence>
<evidence type="ECO:0000256" key="2">
    <source>
        <dbReference type="ARBA" id="ARBA00023274"/>
    </source>
</evidence>
<feature type="domain" description="Large ribosomal subunit protein eL20" evidence="4">
    <location>
        <begin position="9"/>
        <end position="51"/>
    </location>
</feature>
<evidence type="ECO:0000256" key="3">
    <source>
        <dbReference type="HAMAP-Rule" id="MF_00273"/>
    </source>
</evidence>
<keyword evidence="3" id="KW-0694">RNA-binding</keyword>
<keyword evidence="3" id="KW-0699">rRNA-binding</keyword>
<comment type="subunit">
    <text evidence="3">Part of the 50S ribosomal subunit. Binds 23S rRNA.</text>
</comment>
<dbReference type="HAMAP" id="MF_00273">
    <property type="entry name" value="Ribosomal_eL20"/>
    <property type="match status" value="1"/>
</dbReference>
<proteinExistence type="inferred from homology"/>
<keyword evidence="2 3" id="KW-0687">Ribonucleoprotein</keyword>
<reference evidence="6" key="1">
    <citation type="journal article" date="2020" name="mSystems">
        <title>Genome- and Community-Level Interaction Insights into Carbon Utilization and Element Cycling Functions of Hydrothermarchaeota in Hydrothermal Sediment.</title>
        <authorList>
            <person name="Zhou Z."/>
            <person name="Liu Y."/>
            <person name="Xu W."/>
            <person name="Pan J."/>
            <person name="Luo Z.H."/>
            <person name="Li M."/>
        </authorList>
    </citation>
    <scope>NUCLEOTIDE SEQUENCE [LARGE SCALE GENOMIC DNA]</scope>
    <source>
        <strain evidence="5">SpSt-638</strain>
        <strain evidence="6">SpSt-648</strain>
    </source>
</reference>
<dbReference type="GO" id="GO:1990904">
    <property type="term" value="C:ribonucleoprotein complex"/>
    <property type="evidence" value="ECO:0007669"/>
    <property type="project" value="UniProtKB-KW"/>
</dbReference>
<keyword evidence="1 3" id="KW-0689">Ribosomal protein</keyword>
<evidence type="ECO:0000256" key="1">
    <source>
        <dbReference type="ARBA" id="ARBA00022980"/>
    </source>
</evidence>
<dbReference type="GO" id="GO:0070180">
    <property type="term" value="F:large ribosomal subunit rRNA binding"/>
    <property type="evidence" value="ECO:0007669"/>
    <property type="project" value="UniProtKB-UniRule"/>
</dbReference>
<comment type="caution">
    <text evidence="6">The sequence shown here is derived from an EMBL/GenBank/DDBJ whole genome shotgun (WGS) entry which is preliminary data.</text>
</comment>
<dbReference type="InterPro" id="IPR023573">
    <property type="entry name" value="Ribosomal_eL20_dom"/>
</dbReference>
<dbReference type="GO" id="GO:0003735">
    <property type="term" value="F:structural constituent of ribosome"/>
    <property type="evidence" value="ECO:0007669"/>
    <property type="project" value="InterPro"/>
</dbReference>
<dbReference type="GO" id="GO:0006412">
    <property type="term" value="P:translation"/>
    <property type="evidence" value="ECO:0007669"/>
    <property type="project" value="UniProtKB-UniRule"/>
</dbReference>
<comment type="similarity">
    <text evidence="3">Belongs to the eukaryotic ribosomal protein eL20 family.</text>
</comment>
<evidence type="ECO:0000259" key="4">
    <source>
        <dbReference type="Pfam" id="PF01775"/>
    </source>
</evidence>
<dbReference type="AlphaFoldDB" id="A0A7C4NMQ9"/>
<accession>A0A7C4NMQ9</accession>
<dbReference type="EMBL" id="DTBE01000108">
    <property type="protein sequence ID" value="HGQ59916.1"/>
    <property type="molecule type" value="Genomic_DNA"/>
</dbReference>
<dbReference type="SUPFAM" id="SSF160374">
    <property type="entry name" value="RplX-like"/>
    <property type="match status" value="1"/>
</dbReference>
<dbReference type="Gene3D" id="3.10.20.10">
    <property type="match status" value="1"/>
</dbReference>
<organism evidence="6">
    <name type="scientific">Staphylothermus marinus</name>
    <dbReference type="NCBI Taxonomy" id="2280"/>
    <lineage>
        <taxon>Archaea</taxon>
        <taxon>Thermoproteota</taxon>
        <taxon>Thermoprotei</taxon>
        <taxon>Desulfurococcales</taxon>
        <taxon>Desulfurococcaceae</taxon>
        <taxon>Staphylothermus</taxon>
    </lineage>
</organism>
<dbReference type="InterPro" id="IPR028877">
    <property type="entry name" value="Ribosomal_eL20"/>
</dbReference>
<dbReference type="EMBL" id="DTBP01000018">
    <property type="protein sequence ID" value="HGQ74007.1"/>
    <property type="molecule type" value="Genomic_DNA"/>
</dbReference>
<dbReference type="NCBIfam" id="NF001981">
    <property type="entry name" value="PRK00773.1-1"/>
    <property type="match status" value="1"/>
</dbReference>
<name>A0A7C4NMQ9_STAMA</name>
<evidence type="ECO:0000313" key="5">
    <source>
        <dbReference type="EMBL" id="HGQ59916.1"/>
    </source>
</evidence>
<gene>
    <name evidence="3" type="primary">rpl18a</name>
    <name evidence="3" type="synonym">rpl20e</name>
    <name evidence="3" type="synonym">rplX</name>
    <name evidence="5" type="ORF">ENU09_04315</name>
    <name evidence="6" type="ORF">ENU20_02900</name>
</gene>
<protein>
    <recommendedName>
        <fullName evidence="3">Large ribosomal subunit protein eL20</fullName>
    </recommendedName>
</protein>